<keyword evidence="3" id="KW-1185">Reference proteome</keyword>
<sequence length="597" mass="66081">MDPGDTISSIRPSKKRSLKRDDSDEISREDDRITNEEFLKSDLNHDSRKISTAPRKKPRQWSYREPENLPSFDPEGLKSLFETQPQQDSQPSGLDSWSLPINIVSSGSSSSTVGDNLESLGEIIQKYSYATLDSMKDFGLPTEDTGGSANTISQSAGGSTGSMVNTTGSKRSQIYAQQIGSTDTISSVQSGTQCSEAFNKHEEGEPDSYELVLSNSQEDHEKGAFEKRSDYKRNCDRFSFSGMNNQDPRLVEYNSCEVNPGHGGFYVPQTLQVKNLPREIQNEDSLTFFNCISQLVVQITVTYTSAARGPKDEYSEFINTNKTRYGSGFVGAVDEQIMKLRCKRDNCFFASEHLDSSTMSSPNTSFDRSSSFDMNANLSSPNTNSPDKPNTIQKHFFYGGVTVHTSRHVIFDKSEADNAFVKFFFVGPDGQGVVNGHVAAIVGVNSSQDHMTLHVMSHDKNVFNVLPVVLANAKSSYKEMLRSTIRAQHAHGLVNKESWVALISHPHGMPKRITLGRVRKEIEDSDGIKVKKYYDAPACNGSSGGLVMTPSLLKLQWPGAVHSSCDINTGFNVTLDSRSRDLDFVDIGRINKNLIKK</sequence>
<dbReference type="AlphaFoldDB" id="A0AAV2HP54"/>
<reference evidence="2 3" key="1">
    <citation type="submission" date="2024-04" db="EMBL/GenBank/DDBJ databases">
        <authorList>
            <consortium name="Genoscope - CEA"/>
            <person name="William W."/>
        </authorList>
    </citation>
    <scope>NUCLEOTIDE SEQUENCE [LARGE SCALE GENOMIC DNA]</scope>
</reference>
<feature type="region of interest" description="Disordered" evidence="1">
    <location>
        <begin position="357"/>
        <end position="389"/>
    </location>
</feature>
<dbReference type="SUPFAM" id="SSF50494">
    <property type="entry name" value="Trypsin-like serine proteases"/>
    <property type="match status" value="1"/>
</dbReference>
<proteinExistence type="predicted"/>
<evidence type="ECO:0000313" key="3">
    <source>
        <dbReference type="Proteomes" id="UP001497497"/>
    </source>
</evidence>
<dbReference type="InterPro" id="IPR009003">
    <property type="entry name" value="Peptidase_S1_PA"/>
</dbReference>
<dbReference type="EMBL" id="CAXITT010000207">
    <property type="protein sequence ID" value="CAL1535612.1"/>
    <property type="molecule type" value="Genomic_DNA"/>
</dbReference>
<feature type="region of interest" description="Disordered" evidence="1">
    <location>
        <begin position="1"/>
        <end position="96"/>
    </location>
</feature>
<name>A0AAV2HP54_LYMST</name>
<accession>A0AAV2HP54</accession>
<feature type="compositionally biased region" description="Polar residues" evidence="1">
    <location>
        <begin position="1"/>
        <end position="11"/>
    </location>
</feature>
<comment type="caution">
    <text evidence="2">The sequence shown here is derived from an EMBL/GenBank/DDBJ whole genome shotgun (WGS) entry which is preliminary data.</text>
</comment>
<feature type="compositionally biased region" description="Basic and acidic residues" evidence="1">
    <location>
        <begin position="19"/>
        <end position="49"/>
    </location>
</feature>
<dbReference type="Proteomes" id="UP001497497">
    <property type="component" value="Unassembled WGS sequence"/>
</dbReference>
<protein>
    <submittedName>
        <fullName evidence="2">Uncharacterized protein</fullName>
    </submittedName>
</protein>
<feature type="compositionally biased region" description="Polar residues" evidence="1">
    <location>
        <begin position="81"/>
        <end position="95"/>
    </location>
</feature>
<gene>
    <name evidence="2" type="ORF">GSLYS_00009572001</name>
</gene>
<evidence type="ECO:0000256" key="1">
    <source>
        <dbReference type="SAM" id="MobiDB-lite"/>
    </source>
</evidence>
<organism evidence="2 3">
    <name type="scientific">Lymnaea stagnalis</name>
    <name type="common">Great pond snail</name>
    <name type="synonym">Helix stagnalis</name>
    <dbReference type="NCBI Taxonomy" id="6523"/>
    <lineage>
        <taxon>Eukaryota</taxon>
        <taxon>Metazoa</taxon>
        <taxon>Spiralia</taxon>
        <taxon>Lophotrochozoa</taxon>
        <taxon>Mollusca</taxon>
        <taxon>Gastropoda</taxon>
        <taxon>Heterobranchia</taxon>
        <taxon>Euthyneura</taxon>
        <taxon>Panpulmonata</taxon>
        <taxon>Hygrophila</taxon>
        <taxon>Lymnaeoidea</taxon>
        <taxon>Lymnaeidae</taxon>
        <taxon>Lymnaea</taxon>
    </lineage>
</organism>
<evidence type="ECO:0000313" key="2">
    <source>
        <dbReference type="EMBL" id="CAL1535612.1"/>
    </source>
</evidence>